<evidence type="ECO:0000313" key="6">
    <source>
        <dbReference type="Proteomes" id="UP000266492"/>
    </source>
</evidence>
<comment type="caution">
    <text evidence="5">The sequence shown here is derived from an EMBL/GenBank/DDBJ whole genome shotgun (WGS) entry which is preliminary data.</text>
</comment>
<comment type="subcellular location">
    <subcellularLocation>
        <location evidence="1">Membrane</location>
        <topology evidence="1">Multi-pass membrane protein</topology>
    </subcellularLocation>
</comment>
<evidence type="ECO:0000256" key="3">
    <source>
        <dbReference type="ARBA" id="ARBA00022989"/>
    </source>
</evidence>
<evidence type="ECO:0000313" key="5">
    <source>
        <dbReference type="EMBL" id="RGS82997.1"/>
    </source>
</evidence>
<evidence type="ECO:0000256" key="4">
    <source>
        <dbReference type="ARBA" id="ARBA00023136"/>
    </source>
</evidence>
<evidence type="ECO:0000256" key="1">
    <source>
        <dbReference type="ARBA" id="ARBA00004141"/>
    </source>
</evidence>
<evidence type="ECO:0000256" key="2">
    <source>
        <dbReference type="ARBA" id="ARBA00022692"/>
    </source>
</evidence>
<reference evidence="5 6" key="1">
    <citation type="submission" date="2018-08" db="EMBL/GenBank/DDBJ databases">
        <title>A genome reference for cultivated species of the human gut microbiota.</title>
        <authorList>
            <person name="Zou Y."/>
            <person name="Xue W."/>
            <person name="Luo G."/>
        </authorList>
    </citation>
    <scope>NUCLEOTIDE SEQUENCE [LARGE SCALE GENOMIC DNA]</scope>
    <source>
        <strain evidence="5 6">AF20-9LB</strain>
    </source>
</reference>
<dbReference type="AlphaFoldDB" id="A0A395VVJ7"/>
<accession>A0A395VVJ7</accession>
<dbReference type="Pfam" id="PF07505">
    <property type="entry name" value="DUF5131"/>
    <property type="match status" value="1"/>
</dbReference>
<protein>
    <submittedName>
        <fullName evidence="5">DUF5131 family protein</fullName>
    </submittedName>
</protein>
<keyword evidence="3" id="KW-1133">Transmembrane helix</keyword>
<dbReference type="InterPro" id="IPR017974">
    <property type="entry name" value="Claudin_CS"/>
</dbReference>
<proteinExistence type="predicted"/>
<dbReference type="InterPro" id="IPR011101">
    <property type="entry name" value="DUF5131"/>
</dbReference>
<keyword evidence="2" id="KW-0812">Transmembrane</keyword>
<dbReference type="RefSeq" id="WP_008647431.1">
    <property type="nucleotide sequence ID" value="NZ_JAQDLI010000010.1"/>
</dbReference>
<keyword evidence="4" id="KW-0472">Membrane</keyword>
<dbReference type="EMBL" id="QRVZ01000010">
    <property type="protein sequence ID" value="RGS82997.1"/>
    <property type="molecule type" value="Genomic_DNA"/>
</dbReference>
<dbReference type="GO" id="GO:0016020">
    <property type="term" value="C:membrane"/>
    <property type="evidence" value="ECO:0007669"/>
    <property type="project" value="UniProtKB-SubCell"/>
</dbReference>
<organism evidence="5 6">
    <name type="scientific">Bacteroides ovatus</name>
    <dbReference type="NCBI Taxonomy" id="28116"/>
    <lineage>
        <taxon>Bacteria</taxon>
        <taxon>Pseudomonadati</taxon>
        <taxon>Bacteroidota</taxon>
        <taxon>Bacteroidia</taxon>
        <taxon>Bacteroidales</taxon>
        <taxon>Bacteroidaceae</taxon>
        <taxon>Bacteroides</taxon>
    </lineage>
</organism>
<dbReference type="Proteomes" id="UP000266492">
    <property type="component" value="Unassembled WGS sequence"/>
</dbReference>
<name>A0A395VVJ7_BACOV</name>
<dbReference type="PROSITE" id="PS01346">
    <property type="entry name" value="CLAUDIN"/>
    <property type="match status" value="1"/>
</dbReference>
<sequence length="248" mass="29114">MREKASMWNLWHGCHKLSEGCRHCYVYRTDGKYGKDSSVVTKTEKFDLPLQRKKNGTYKIPSGNLVYTCFTSDFLIEDADEWRAEAWEMMRIRQDLRFLFITKRIDRLQQCLPLDWGDGYDNVTICCTMENQDRVDYRLPIYKEAPIKHKIIICEPLLSRIDFRGELGEWVEQVVAGGESGKEARVCDYEWVLDIRQQCIDANVGFWFKQTGSYLLKEGYEYKIARQFQHSQARKAGLNYTPGLNDNS</sequence>
<gene>
    <name evidence="5" type="ORF">DWX70_13775</name>
</gene>